<dbReference type="GO" id="GO:2000143">
    <property type="term" value="P:negative regulation of DNA-templated transcription initiation"/>
    <property type="evidence" value="ECO:0007669"/>
    <property type="project" value="TreeGrafter"/>
</dbReference>
<dbReference type="InterPro" id="IPR020603">
    <property type="entry name" value="MraZ_dom"/>
</dbReference>
<dbReference type="InterPro" id="IPR007159">
    <property type="entry name" value="SpoVT-AbrB_dom"/>
</dbReference>
<dbReference type="EMBL" id="KC811124">
    <property type="protein sequence ID" value="AGQ19173.1"/>
    <property type="molecule type" value="Genomic_DNA"/>
</dbReference>
<keyword evidence="6 7" id="KW-0804">Transcription</keyword>
<keyword evidence="4 7" id="KW-0805">Transcription regulation</keyword>
<evidence type="ECO:0000259" key="8">
    <source>
        <dbReference type="PROSITE" id="PS51740"/>
    </source>
</evidence>
<organism evidence="9">
    <name type="scientific">Candidatus Actinomarina minuta</name>
    <dbReference type="NCBI Taxonomy" id="1389454"/>
    <lineage>
        <taxon>Bacteria</taxon>
        <taxon>Bacillati</taxon>
        <taxon>Actinomycetota</taxon>
        <taxon>Actinomycetes</taxon>
        <taxon>Candidatus Actinomarinidae</taxon>
        <taxon>Candidatus Actinomarinales</taxon>
        <taxon>Candidatus Actinomarineae</taxon>
        <taxon>Candidatus Actinomarinaceae</taxon>
        <taxon>Candidatus Actinomarina</taxon>
    </lineage>
</organism>
<dbReference type="CDD" id="cd16320">
    <property type="entry name" value="MraZ_N"/>
    <property type="match status" value="1"/>
</dbReference>
<comment type="similarity">
    <text evidence="7">Belongs to the MraZ family.</text>
</comment>
<proteinExistence type="inferred from homology"/>
<dbReference type="AlphaFoldDB" id="S5DNU3"/>
<evidence type="ECO:0000256" key="7">
    <source>
        <dbReference type="HAMAP-Rule" id="MF_01008"/>
    </source>
</evidence>
<dbReference type="InterPro" id="IPR003444">
    <property type="entry name" value="MraZ"/>
</dbReference>
<evidence type="ECO:0000256" key="5">
    <source>
        <dbReference type="ARBA" id="ARBA00023125"/>
    </source>
</evidence>
<dbReference type="SUPFAM" id="SSF89447">
    <property type="entry name" value="AbrB/MazE/MraZ-like"/>
    <property type="match status" value="1"/>
</dbReference>
<keyword evidence="2 7" id="KW-0963">Cytoplasm</keyword>
<dbReference type="GO" id="GO:0003700">
    <property type="term" value="F:DNA-binding transcription factor activity"/>
    <property type="evidence" value="ECO:0007669"/>
    <property type="project" value="UniProtKB-UniRule"/>
</dbReference>
<evidence type="ECO:0000256" key="2">
    <source>
        <dbReference type="ARBA" id="ARBA00022490"/>
    </source>
</evidence>
<gene>
    <name evidence="7" type="primary">mraZ</name>
</gene>
<reference evidence="9" key="1">
    <citation type="journal article" date="2013" name="Sci. Rep.">
        <title>Metagenomics uncovers a new group of low GC and ultra-small marine Actinobacteria.</title>
        <authorList>
            <person name="Ghai R."/>
            <person name="Mizuno C.M."/>
            <person name="Picazo A."/>
            <person name="Camacho A."/>
            <person name="Rodriguez-Valera F."/>
        </authorList>
    </citation>
    <scope>NUCLEOTIDE SEQUENCE</scope>
</reference>
<dbReference type="PANTHER" id="PTHR34701:SF1">
    <property type="entry name" value="TRANSCRIPTIONAL REGULATOR MRAZ"/>
    <property type="match status" value="1"/>
</dbReference>
<dbReference type="NCBIfam" id="TIGR00242">
    <property type="entry name" value="division/cell wall cluster transcriptional repressor MraZ"/>
    <property type="match status" value="1"/>
</dbReference>
<dbReference type="Pfam" id="PF02381">
    <property type="entry name" value="MraZ"/>
    <property type="match status" value="2"/>
</dbReference>
<dbReference type="GO" id="GO:0000976">
    <property type="term" value="F:transcription cis-regulatory region binding"/>
    <property type="evidence" value="ECO:0007669"/>
    <property type="project" value="TreeGrafter"/>
</dbReference>
<name>S5DNU3_9ACTN</name>
<dbReference type="GO" id="GO:0009295">
    <property type="term" value="C:nucleoid"/>
    <property type="evidence" value="ECO:0007669"/>
    <property type="project" value="UniProtKB-SubCell"/>
</dbReference>
<dbReference type="PANTHER" id="PTHR34701">
    <property type="entry name" value="TRANSCRIPTIONAL REGULATOR MRAZ"/>
    <property type="match status" value="1"/>
</dbReference>
<dbReference type="HAMAP" id="MF_01008">
    <property type="entry name" value="MraZ"/>
    <property type="match status" value="1"/>
</dbReference>
<dbReference type="InterPro" id="IPR035642">
    <property type="entry name" value="MraZ_N"/>
</dbReference>
<comment type="subcellular location">
    <subcellularLocation>
        <location evidence="7">Cytoplasm</location>
        <location evidence="7">Nucleoid</location>
    </subcellularLocation>
</comment>
<dbReference type="InterPro" id="IPR037914">
    <property type="entry name" value="SpoVT-AbrB_sf"/>
</dbReference>
<evidence type="ECO:0000256" key="6">
    <source>
        <dbReference type="ARBA" id="ARBA00023163"/>
    </source>
</evidence>
<keyword evidence="3" id="KW-0677">Repeat</keyword>
<sequence>MVQGTKGGEVFLGEYKHTMDSKGRIVIPSKFRKELQQGCVVTKGLDNCLQILTKKNWNQESEKMASLPSTDKTSRQLRRALFSGAVDSSLDTAGRIQIPENLRMYSSIKENDDVTVTGSGPVIEIWATKTWKKIQSDSDDAFANINEVKG</sequence>
<feature type="domain" description="SpoVT-AbrB" evidence="8">
    <location>
        <begin position="85"/>
        <end position="130"/>
    </location>
</feature>
<evidence type="ECO:0000256" key="3">
    <source>
        <dbReference type="ARBA" id="ARBA00022737"/>
    </source>
</evidence>
<dbReference type="GO" id="GO:0005737">
    <property type="term" value="C:cytoplasm"/>
    <property type="evidence" value="ECO:0007669"/>
    <property type="project" value="UniProtKB-UniRule"/>
</dbReference>
<evidence type="ECO:0000256" key="4">
    <source>
        <dbReference type="ARBA" id="ARBA00023015"/>
    </source>
</evidence>
<dbReference type="InterPro" id="IPR038619">
    <property type="entry name" value="MraZ_sf"/>
</dbReference>
<keyword evidence="5 7" id="KW-0238">DNA-binding</keyword>
<dbReference type="Gene3D" id="3.40.1550.20">
    <property type="entry name" value="Transcriptional regulator MraZ domain"/>
    <property type="match status" value="1"/>
</dbReference>
<feature type="domain" description="SpoVT-AbrB" evidence="8">
    <location>
        <begin position="14"/>
        <end position="56"/>
    </location>
</feature>
<evidence type="ECO:0000256" key="1">
    <source>
        <dbReference type="ARBA" id="ARBA00013860"/>
    </source>
</evidence>
<evidence type="ECO:0000313" key="9">
    <source>
        <dbReference type="EMBL" id="AGQ19173.1"/>
    </source>
</evidence>
<comment type="subunit">
    <text evidence="7">Forms oligomers.</text>
</comment>
<accession>S5DNU3</accession>
<dbReference type="PROSITE" id="PS51740">
    <property type="entry name" value="SPOVT_ABRB"/>
    <property type="match status" value="2"/>
</dbReference>
<protein>
    <recommendedName>
        <fullName evidence="1 7">Transcriptional regulator MraZ</fullName>
    </recommendedName>
</protein>